<keyword evidence="1" id="KW-0472">Membrane</keyword>
<accession>A0A556AIW3</accession>
<dbReference type="OrthoDB" id="9790409at2"/>
<feature type="transmembrane region" description="Helical" evidence="1">
    <location>
        <begin position="113"/>
        <end position="133"/>
    </location>
</feature>
<reference evidence="2 3" key="1">
    <citation type="submission" date="2019-07" db="EMBL/GenBank/DDBJ databases">
        <title>Qingshengfaniella alkalisoli gen. nov., sp. nov., isolated from saline soil.</title>
        <authorList>
            <person name="Xu L."/>
            <person name="Huang X.-X."/>
            <person name="Sun J.-Q."/>
        </authorList>
    </citation>
    <scope>NUCLEOTIDE SEQUENCE [LARGE SCALE GENOMIC DNA]</scope>
    <source>
        <strain evidence="2 3">DSM 27279</strain>
    </source>
</reference>
<proteinExistence type="predicted"/>
<dbReference type="InterPro" id="IPR046513">
    <property type="entry name" value="DUF6691"/>
</dbReference>
<feature type="transmembrane region" description="Helical" evidence="1">
    <location>
        <begin position="84"/>
        <end position="107"/>
    </location>
</feature>
<gene>
    <name evidence="2" type="ORF">FOZ76_15590</name>
</gene>
<keyword evidence="3" id="KW-1185">Reference proteome</keyword>
<keyword evidence="1" id="KW-0812">Transmembrane</keyword>
<evidence type="ECO:0000313" key="2">
    <source>
        <dbReference type="EMBL" id="TSH92823.1"/>
    </source>
</evidence>
<comment type="caution">
    <text evidence="2">The sequence shown here is derived from an EMBL/GenBank/DDBJ whole genome shotgun (WGS) entry which is preliminary data.</text>
</comment>
<protein>
    <recommendedName>
        <fullName evidence="4">YeeE/YedE family protein</fullName>
    </recommendedName>
</protein>
<sequence>MPLVTAALSGFIFGLGLLVSGMADPNKVLGFLDLAGDWDPSLALVMLGAIAVAAPAYAWVRRHQRTLTGATLALPKRRDIDRRLVWGSAAFGLGWGLAGLCPGPALINAFALHGPALVFVAAMLAGMGLYGWLTRPGQ</sequence>
<dbReference type="EMBL" id="VLTJ01000029">
    <property type="protein sequence ID" value="TSH92823.1"/>
    <property type="molecule type" value="Genomic_DNA"/>
</dbReference>
<dbReference type="Pfam" id="PF20398">
    <property type="entry name" value="DUF6691"/>
    <property type="match status" value="1"/>
</dbReference>
<evidence type="ECO:0008006" key="4">
    <source>
        <dbReference type="Google" id="ProtNLM"/>
    </source>
</evidence>
<dbReference type="AlphaFoldDB" id="A0A556AIW3"/>
<organism evidence="2 3">
    <name type="scientific">Verticiella sediminum</name>
    <dbReference type="NCBI Taxonomy" id="1247510"/>
    <lineage>
        <taxon>Bacteria</taxon>
        <taxon>Pseudomonadati</taxon>
        <taxon>Pseudomonadota</taxon>
        <taxon>Betaproteobacteria</taxon>
        <taxon>Burkholderiales</taxon>
        <taxon>Alcaligenaceae</taxon>
        <taxon>Verticiella</taxon>
    </lineage>
</organism>
<feature type="transmembrane region" description="Helical" evidence="1">
    <location>
        <begin position="42"/>
        <end position="60"/>
    </location>
</feature>
<dbReference type="RefSeq" id="WP_143949189.1">
    <property type="nucleotide sequence ID" value="NZ_BAABMB010000001.1"/>
</dbReference>
<dbReference type="Proteomes" id="UP000318405">
    <property type="component" value="Unassembled WGS sequence"/>
</dbReference>
<name>A0A556AIW3_9BURK</name>
<evidence type="ECO:0000256" key="1">
    <source>
        <dbReference type="SAM" id="Phobius"/>
    </source>
</evidence>
<evidence type="ECO:0000313" key="3">
    <source>
        <dbReference type="Proteomes" id="UP000318405"/>
    </source>
</evidence>
<keyword evidence="1" id="KW-1133">Transmembrane helix</keyword>